<keyword evidence="15" id="KW-1185">Reference proteome</keyword>
<evidence type="ECO:0000256" key="7">
    <source>
        <dbReference type="ARBA" id="ARBA00022695"/>
    </source>
</evidence>
<dbReference type="InterPro" id="IPR004013">
    <property type="entry name" value="PHP_dom"/>
</dbReference>
<dbReference type="Proteomes" id="UP000594001">
    <property type="component" value="Chromosome"/>
</dbReference>
<dbReference type="InterPro" id="IPR016195">
    <property type="entry name" value="Pol/histidinol_Pase-like"/>
</dbReference>
<dbReference type="PANTHER" id="PTHR32294">
    <property type="entry name" value="DNA POLYMERASE III SUBUNIT ALPHA"/>
    <property type="match status" value="1"/>
</dbReference>
<evidence type="ECO:0000256" key="2">
    <source>
        <dbReference type="ARBA" id="ARBA00009496"/>
    </source>
</evidence>
<protein>
    <recommendedName>
        <fullName evidence="4">DNA polymerase III subunit alpha</fullName>
        <ecNumber evidence="3">2.7.7.7</ecNumber>
    </recommendedName>
</protein>
<dbReference type="InterPro" id="IPR041931">
    <property type="entry name" value="DNA_pol3_alpha_thumb_dom"/>
</dbReference>
<dbReference type="InterPro" id="IPR004365">
    <property type="entry name" value="NA-bd_OB_tRNA"/>
</dbReference>
<evidence type="ECO:0000256" key="12">
    <source>
        <dbReference type="ARBA" id="ARBA00049244"/>
    </source>
</evidence>
<evidence type="ECO:0000256" key="1">
    <source>
        <dbReference type="ARBA" id="ARBA00004496"/>
    </source>
</evidence>
<comment type="similarity">
    <text evidence="2">Belongs to the DNA polymerase type-C family. DnaE subfamily.</text>
</comment>
<dbReference type="RefSeq" id="WP_350332503.1">
    <property type="nucleotide sequence ID" value="NZ_CP054719.1"/>
</dbReference>
<evidence type="ECO:0000256" key="3">
    <source>
        <dbReference type="ARBA" id="ARBA00012417"/>
    </source>
</evidence>
<dbReference type="Pfam" id="PF14579">
    <property type="entry name" value="HHH_6"/>
    <property type="match status" value="1"/>
</dbReference>
<dbReference type="InterPro" id="IPR004805">
    <property type="entry name" value="DnaE2/DnaE/PolC"/>
</dbReference>
<dbReference type="EMBL" id="CP054719">
    <property type="protein sequence ID" value="QOL19761.1"/>
    <property type="molecule type" value="Genomic_DNA"/>
</dbReference>
<name>A0A7L9RTA9_9PROT</name>
<evidence type="ECO:0000313" key="14">
    <source>
        <dbReference type="EMBL" id="QOL19761.1"/>
    </source>
</evidence>
<evidence type="ECO:0000256" key="4">
    <source>
        <dbReference type="ARBA" id="ARBA00019114"/>
    </source>
</evidence>
<comment type="catalytic activity">
    <reaction evidence="12">
        <text>DNA(n) + a 2'-deoxyribonucleoside 5'-triphosphate = DNA(n+1) + diphosphate</text>
        <dbReference type="Rhea" id="RHEA:22508"/>
        <dbReference type="Rhea" id="RHEA-COMP:17339"/>
        <dbReference type="Rhea" id="RHEA-COMP:17340"/>
        <dbReference type="ChEBI" id="CHEBI:33019"/>
        <dbReference type="ChEBI" id="CHEBI:61560"/>
        <dbReference type="ChEBI" id="CHEBI:173112"/>
        <dbReference type="EC" id="2.7.7.7"/>
    </reaction>
</comment>
<evidence type="ECO:0000256" key="10">
    <source>
        <dbReference type="ARBA" id="ARBA00025611"/>
    </source>
</evidence>
<feature type="domain" description="Polymerase/histidinol phosphatase N-terminal" evidence="13">
    <location>
        <begin position="7"/>
        <end position="74"/>
    </location>
</feature>
<dbReference type="GO" id="GO:0006260">
    <property type="term" value="P:DNA replication"/>
    <property type="evidence" value="ECO:0007669"/>
    <property type="project" value="UniProtKB-KW"/>
</dbReference>
<dbReference type="GO" id="GO:0008408">
    <property type="term" value="F:3'-5' exonuclease activity"/>
    <property type="evidence" value="ECO:0007669"/>
    <property type="project" value="InterPro"/>
</dbReference>
<dbReference type="Gene3D" id="1.10.10.1600">
    <property type="entry name" value="Bacterial DNA polymerase III alpha subunit, thumb domain"/>
    <property type="match status" value="1"/>
</dbReference>
<dbReference type="Gene3D" id="3.20.20.140">
    <property type="entry name" value="Metal-dependent hydrolases"/>
    <property type="match status" value="1"/>
</dbReference>
<evidence type="ECO:0000256" key="5">
    <source>
        <dbReference type="ARBA" id="ARBA00022490"/>
    </source>
</evidence>
<dbReference type="InterPro" id="IPR029460">
    <property type="entry name" value="DNAPol_HHH"/>
</dbReference>
<dbReference type="NCBIfam" id="TIGR00594">
    <property type="entry name" value="polc"/>
    <property type="match status" value="1"/>
</dbReference>
<comment type="function">
    <text evidence="10">DNA polymerase III is a complex, multichain enzyme responsible for most of the replicative synthesis in bacteria. This DNA polymerase also exhibits 3' to 5' exonuclease activity. The alpha chain is the DNA polymerase.</text>
</comment>
<dbReference type="CDD" id="cd07433">
    <property type="entry name" value="PHP_PolIIIA_DnaE1"/>
    <property type="match status" value="1"/>
</dbReference>
<dbReference type="GO" id="GO:0003676">
    <property type="term" value="F:nucleic acid binding"/>
    <property type="evidence" value="ECO:0007669"/>
    <property type="project" value="InterPro"/>
</dbReference>
<keyword evidence="5" id="KW-0963">Cytoplasm</keyword>
<comment type="subunit">
    <text evidence="11">DNA polymerase III contains a core (composed of alpha, epsilon and theta chains) that associates with a tau subunit. This core dimerizes to form the POLIII' complex. PolIII' associates with the gamma complex (composed of gamma, delta, delta', psi and chi chains) and with the beta chain to form the complete DNA polymerase III complex.</text>
</comment>
<keyword evidence="8" id="KW-0235">DNA replication</keyword>
<dbReference type="NCBIfam" id="NF004226">
    <property type="entry name" value="PRK05673.1"/>
    <property type="match status" value="1"/>
</dbReference>
<dbReference type="AlphaFoldDB" id="A0A7L9RTA9"/>
<organism evidence="14 15">
    <name type="scientific">Candidatus Bodocaedibacter vickermanii</name>
    <dbReference type="NCBI Taxonomy" id="2741701"/>
    <lineage>
        <taxon>Bacteria</taxon>
        <taxon>Pseudomonadati</taxon>
        <taxon>Pseudomonadota</taxon>
        <taxon>Alphaproteobacteria</taxon>
        <taxon>Holosporales</taxon>
        <taxon>Candidatus Paracaedibacteraceae</taxon>
        <taxon>Candidatus Bodocaedibacter</taxon>
    </lineage>
</organism>
<dbReference type="EC" id="2.7.7.7" evidence="3"/>
<evidence type="ECO:0000259" key="13">
    <source>
        <dbReference type="SMART" id="SM00481"/>
    </source>
</evidence>
<evidence type="ECO:0000256" key="9">
    <source>
        <dbReference type="ARBA" id="ARBA00022932"/>
    </source>
</evidence>
<evidence type="ECO:0000313" key="15">
    <source>
        <dbReference type="Proteomes" id="UP000594001"/>
    </source>
</evidence>
<keyword evidence="9" id="KW-0239">DNA-directed DNA polymerase</keyword>
<dbReference type="SUPFAM" id="SSF160975">
    <property type="entry name" value="AF1531-like"/>
    <property type="match status" value="1"/>
</dbReference>
<evidence type="ECO:0000256" key="6">
    <source>
        <dbReference type="ARBA" id="ARBA00022679"/>
    </source>
</evidence>
<dbReference type="InterPro" id="IPR049821">
    <property type="entry name" value="PolIIIA_DnaE1_PHP"/>
</dbReference>
<dbReference type="Pfam" id="PF01336">
    <property type="entry name" value="tRNA_anti-codon"/>
    <property type="match status" value="1"/>
</dbReference>
<evidence type="ECO:0000256" key="11">
    <source>
        <dbReference type="ARBA" id="ARBA00026073"/>
    </source>
</evidence>
<gene>
    <name evidence="14" type="primary">dnaE1</name>
    <name evidence="14" type="ORF">CPBP_00529</name>
</gene>
<dbReference type="Gene3D" id="1.10.150.870">
    <property type="match status" value="1"/>
</dbReference>
<comment type="subcellular location">
    <subcellularLocation>
        <location evidence="1">Cytoplasm</location>
    </subcellularLocation>
</comment>
<dbReference type="KEGG" id="pbal:CPBP_00529"/>
<sequence length="1139" mass="127772">MSNTLFIHLRTHTAYSLAEGAITIKELAKACDAGAMPAVGITDTANLFGALESALALSGVGVQPIIGCQLYIESGETLPDILPVIVQTKQGYQNLLKIVSKAYLKSLHPDLPVASWETLEQYNQGLIVLTGGVTWAAYDQVAGTPLPALTRLLLKQKQPDAEAYVQRLQSIYGDRVYIELTRHGLQDERVIESKLLDLAQRFNVPIVATNHAYFLDTKTFPAYDAFLCIAEGKFVNQDNRRRVTEQHRFKSMDEMIELFKDLPEAIENTVNIAKRCSFMPLPHDPILPPFDCGDGSTEHDTLRRMAREGLQLRLQNHVYPKDMTPEIQADIDATYGNRLESELDMIIRMGFPGYFLIVADFIQWSKRQGIPVGPGRGSGAGSLVAWSLTITDIDPMRFGLIFERFLNPERVSMPDFDIDFCQERRDEVIHYVQQRYGYDKVAQIITFGKLQARAVLRDVGRVLQIPYPVVDRICKLVPSQPNAPITLSEAIEMEPKFREEAQQEDSVEVLLDYSQQLEGLYRHVSTHAAGVVIGDRSLDELVPLYRDPASDIPVTQFNMKYVEQAGLVKFDFLGLKTLTVIQHTVDMLKQRDIDVNMSQVPFDDKATFDLLTRVETVGVFQLESSGMKDVLRKLKPDTFEDIIALVALYRPGPMDDIPRYIACKHGEQPITLAHPSLAPILKETFGVMVYQEQVMKIAQELGGYSLGGADLLRRAMGKKIKEAMDAERAKFVSGCIKNLIPHTAAEKIFDQMAKFASYGFNKSHSAPYGLLAYQTAYLKANYPIDFFASTMSLDINHTEKLAKFAGEVRRMKVPLLPPDVNYSQVLFDSEKGTALRYALSALKGVGVGVMEKVIEERNANGLYKDIFDFVKRLDSKAVNKRILESLIQGGAFDGMHPNRRQLFDNLEFIMSHVGESKNTQQSNLFGGEEFKPTLPASDEWPEMDKLNREKAIIGFYLSSHPLDGIDLPDVTPSSEFEDITSTQEIQIGAVVTAVQKRIAKSGNRFAFVQLSDQYGNFEITVFSEALDQYDRLLQEGQTVLVNALIKVEEEGYSLSALNFKPLESLLMNDQNKLVLKVQTKAEIDQIHRLLKSAPEGAIAINLVMQSGDFNVNITLPKRYRLSIELLKKLNVFESSKEAS</sequence>
<dbReference type="GO" id="GO:0003887">
    <property type="term" value="F:DNA-directed DNA polymerase activity"/>
    <property type="evidence" value="ECO:0007669"/>
    <property type="project" value="UniProtKB-KW"/>
</dbReference>
<dbReference type="SMART" id="SM00481">
    <property type="entry name" value="POLIIIAc"/>
    <property type="match status" value="1"/>
</dbReference>
<dbReference type="Pfam" id="PF07733">
    <property type="entry name" value="DNA_pol3_alpha"/>
    <property type="match status" value="1"/>
</dbReference>
<evidence type="ECO:0000256" key="8">
    <source>
        <dbReference type="ARBA" id="ARBA00022705"/>
    </source>
</evidence>
<dbReference type="InterPro" id="IPR040982">
    <property type="entry name" value="DNA_pol3_finger"/>
</dbReference>
<dbReference type="SUPFAM" id="SSF89550">
    <property type="entry name" value="PHP domain-like"/>
    <property type="match status" value="1"/>
</dbReference>
<dbReference type="CDD" id="cd04485">
    <property type="entry name" value="DnaE_OBF"/>
    <property type="match status" value="1"/>
</dbReference>
<dbReference type="InterPro" id="IPR011708">
    <property type="entry name" value="DNA_pol3_alpha_NTPase_dom"/>
</dbReference>
<dbReference type="Pfam" id="PF02811">
    <property type="entry name" value="PHP"/>
    <property type="match status" value="1"/>
</dbReference>
<keyword evidence="7 14" id="KW-0548">Nucleotidyltransferase</keyword>
<dbReference type="PANTHER" id="PTHR32294:SF0">
    <property type="entry name" value="DNA POLYMERASE III SUBUNIT ALPHA"/>
    <property type="match status" value="1"/>
</dbReference>
<reference evidence="14 15" key="1">
    <citation type="submission" date="2020-06" db="EMBL/GenBank/DDBJ databases">
        <title>The endosymbiont of the kinetoplastid Bodo saltans is a Paracaedibacter-like alpha-proteobacterium possessing a putative toxin-antitoxin system.</title>
        <authorList>
            <person name="Midha S."/>
            <person name="Rigden D.J."/>
            <person name="Siozios S."/>
            <person name="Hurst G.D.D."/>
            <person name="Jackson A.P."/>
        </authorList>
    </citation>
    <scope>NUCLEOTIDE SEQUENCE [LARGE SCALE GENOMIC DNA]</scope>
    <source>
        <strain evidence="14">Lake Konstanz</strain>
    </source>
</reference>
<dbReference type="InterPro" id="IPR003141">
    <property type="entry name" value="Pol/His_phosphatase_N"/>
</dbReference>
<keyword evidence="6 14" id="KW-0808">Transferase</keyword>
<accession>A0A7L9RTA9</accession>
<proteinExistence type="inferred from homology"/>
<dbReference type="Pfam" id="PF17657">
    <property type="entry name" value="DNA_pol3_finger"/>
    <property type="match status" value="1"/>
</dbReference>
<dbReference type="GO" id="GO:0005737">
    <property type="term" value="C:cytoplasm"/>
    <property type="evidence" value="ECO:0007669"/>
    <property type="project" value="UniProtKB-SubCell"/>
</dbReference>